<dbReference type="PROSITE" id="PS51257">
    <property type="entry name" value="PROKAR_LIPOPROTEIN"/>
    <property type="match status" value="1"/>
</dbReference>
<evidence type="ECO:0000256" key="5">
    <source>
        <dbReference type="ARBA" id="ARBA00022592"/>
    </source>
</evidence>
<evidence type="ECO:0000256" key="9">
    <source>
        <dbReference type="SAM" id="MobiDB-lite"/>
    </source>
</evidence>
<evidence type="ECO:0000256" key="7">
    <source>
        <dbReference type="ARBA" id="ARBA00023139"/>
    </source>
</evidence>
<keyword evidence="7" id="KW-0564">Palmitate</keyword>
<feature type="chain" id="PRO_5038457756" evidence="10">
    <location>
        <begin position="21"/>
        <end position="318"/>
    </location>
</feature>
<dbReference type="EMBL" id="CYYV01000009">
    <property type="protein sequence ID" value="CUO47505.1"/>
    <property type="molecule type" value="Genomic_DNA"/>
</dbReference>
<dbReference type="PANTHER" id="PTHR30570">
    <property type="entry name" value="PERIPLASMIC PHOSPHATE BINDING COMPONENT OF PHOSPHATE ABC TRANSPORTER"/>
    <property type="match status" value="1"/>
</dbReference>
<comment type="subcellular location">
    <subcellularLocation>
        <location evidence="2">Cell membrane</location>
        <topology evidence="2">Lipid-anchor</topology>
    </subcellularLocation>
</comment>
<gene>
    <name evidence="12" type="primary">pstS</name>
    <name evidence="12" type="ORF">ERS852406_02069</name>
</gene>
<dbReference type="Gene3D" id="3.40.190.10">
    <property type="entry name" value="Periplasmic binding protein-like II"/>
    <property type="match status" value="2"/>
</dbReference>
<dbReference type="SUPFAM" id="SSF53850">
    <property type="entry name" value="Periplasmic binding protein-like II"/>
    <property type="match status" value="2"/>
</dbReference>
<evidence type="ECO:0000256" key="2">
    <source>
        <dbReference type="ARBA" id="ARBA00004193"/>
    </source>
</evidence>
<dbReference type="InterPro" id="IPR050811">
    <property type="entry name" value="Phosphate_ABC_transporter"/>
</dbReference>
<evidence type="ECO:0000256" key="10">
    <source>
        <dbReference type="SAM" id="SignalP"/>
    </source>
</evidence>
<feature type="domain" description="PBP" evidence="11">
    <location>
        <begin position="60"/>
        <end position="181"/>
    </location>
</feature>
<dbReference type="GO" id="GO:0006817">
    <property type="term" value="P:phosphate ion transport"/>
    <property type="evidence" value="ECO:0007669"/>
    <property type="project" value="UniProtKB-KW"/>
</dbReference>
<feature type="signal peptide" evidence="10">
    <location>
        <begin position="1"/>
        <end position="20"/>
    </location>
</feature>
<evidence type="ECO:0000256" key="3">
    <source>
        <dbReference type="ARBA" id="ARBA00008725"/>
    </source>
</evidence>
<dbReference type="PANTHER" id="PTHR30570:SF1">
    <property type="entry name" value="PHOSPHATE-BINDING PROTEIN PSTS"/>
    <property type="match status" value="1"/>
</dbReference>
<dbReference type="RefSeq" id="WP_055227974.1">
    <property type="nucleotide sequence ID" value="NZ_CYYV01000009.1"/>
</dbReference>
<feature type="region of interest" description="Disordered" evidence="9">
    <location>
        <begin position="23"/>
        <end position="68"/>
    </location>
</feature>
<protein>
    <submittedName>
        <fullName evidence="12">Phosphate-binding protein pstS</fullName>
    </submittedName>
</protein>
<evidence type="ECO:0000256" key="6">
    <source>
        <dbReference type="ARBA" id="ARBA00022729"/>
    </source>
</evidence>
<comment type="similarity">
    <text evidence="3">Belongs to the PstS family.</text>
</comment>
<evidence type="ECO:0000256" key="4">
    <source>
        <dbReference type="ARBA" id="ARBA00011529"/>
    </source>
</evidence>
<dbReference type="GO" id="GO:0005886">
    <property type="term" value="C:plasma membrane"/>
    <property type="evidence" value="ECO:0007669"/>
    <property type="project" value="UniProtKB-SubCell"/>
</dbReference>
<dbReference type="Pfam" id="PF12849">
    <property type="entry name" value="PBP_like_2"/>
    <property type="match status" value="2"/>
</dbReference>
<evidence type="ECO:0000256" key="1">
    <source>
        <dbReference type="ARBA" id="ARBA00002841"/>
    </source>
</evidence>
<accession>A0A174FHB7</accession>
<evidence type="ECO:0000313" key="12">
    <source>
        <dbReference type="EMBL" id="CUO47505.1"/>
    </source>
</evidence>
<feature type="domain" description="PBP" evidence="11">
    <location>
        <begin position="202"/>
        <end position="316"/>
    </location>
</feature>
<sequence length="318" mass="33008">MKRKVIAITLTAMMAAGMLAGCGSSDNSSSSTADTTKEASATEADGSTDSDSNAAGGDFSGQISVISREDGSGTRGAFIELFGVEEKNDAGEKVDNTTVDAQITNNTSVMMSTVAGNQYAIGYISLGSLNDEVKALKIDGAEASAENVENGSYKVSRPFNIVTKDGLSADAQDFMDYILSTDGQQVVSDDGYIAIKDTKAYEGNCSGEKVVVAGSSSVTPLMEKLKEAYTKVNSNANIEVQQSDSTTGITSASDGLCDIGMASRDLKDEEKSSGLTATVIATDGIAVIVNKENPTDGLTSDQVKSIYVGDTTDWADVK</sequence>
<evidence type="ECO:0000313" key="13">
    <source>
        <dbReference type="Proteomes" id="UP000095706"/>
    </source>
</evidence>
<proteinExistence type="inferred from homology"/>
<dbReference type="AlphaFoldDB" id="A0A174FHB7"/>
<comment type="function">
    <text evidence="1">Part of the ABC transporter complex PstSACB involved in phosphate import.</text>
</comment>
<comment type="subunit">
    <text evidence="4">The complex is composed of two ATP-binding proteins (PstB), two transmembrane proteins (PstC and PstA) and a solute-binding protein (PstS).</text>
</comment>
<dbReference type="Proteomes" id="UP000095706">
    <property type="component" value="Unassembled WGS sequence"/>
</dbReference>
<evidence type="ECO:0000259" key="11">
    <source>
        <dbReference type="Pfam" id="PF12849"/>
    </source>
</evidence>
<name>A0A174FHB7_9FIRM</name>
<keyword evidence="5" id="KW-0813">Transport</keyword>
<organism evidence="12 13">
    <name type="scientific">Fusicatenibacter saccharivorans</name>
    <dbReference type="NCBI Taxonomy" id="1150298"/>
    <lineage>
        <taxon>Bacteria</taxon>
        <taxon>Bacillati</taxon>
        <taxon>Bacillota</taxon>
        <taxon>Clostridia</taxon>
        <taxon>Lachnospirales</taxon>
        <taxon>Lachnospiraceae</taxon>
        <taxon>Fusicatenibacter</taxon>
    </lineage>
</organism>
<dbReference type="InterPro" id="IPR024370">
    <property type="entry name" value="PBP_domain"/>
</dbReference>
<keyword evidence="6 10" id="KW-0732">Signal</keyword>
<reference evidence="12 13" key="1">
    <citation type="submission" date="2015-09" db="EMBL/GenBank/DDBJ databases">
        <authorList>
            <consortium name="Pathogen Informatics"/>
        </authorList>
    </citation>
    <scope>NUCLEOTIDE SEQUENCE [LARGE SCALE GENOMIC DNA]</scope>
    <source>
        <strain evidence="12 13">2789STDY5608849</strain>
    </source>
</reference>
<evidence type="ECO:0000256" key="8">
    <source>
        <dbReference type="ARBA" id="ARBA00023288"/>
    </source>
</evidence>
<keyword evidence="8" id="KW-0449">Lipoprotein</keyword>
<keyword evidence="5" id="KW-0592">Phosphate transport</keyword>